<dbReference type="Proteomes" id="UP000256514">
    <property type="component" value="Unassembled WGS sequence"/>
</dbReference>
<comment type="caution">
    <text evidence="1">The sequence shown here is derived from an EMBL/GenBank/DDBJ whole genome shotgun (WGS) entry which is preliminary data.</text>
</comment>
<keyword evidence="2" id="KW-1185">Reference proteome</keyword>
<accession>A0A3D8IRW4</accession>
<dbReference type="RefSeq" id="WP_115570661.1">
    <property type="nucleotide sequence ID" value="NZ_NXLT01000002.1"/>
</dbReference>
<sequence length="187" mass="21272">MKGILGILFIVCSVCADTFVLSQEPQTHNQIGFVEGNSYPLQTQDFRLGAYNENFALYIISQALQDFIEGKNLESTDKIRIIRTKNGFISTRSDSNSYYTSNNKTNLYAQIAPKTYALKAVKPDILVIENFSKDIIENYSCVLIRSNVFIRNASRPEIILDWNKNYARDSQNIVFSLECDTNAQETL</sequence>
<name>A0A3D8IRW4_9HELI</name>
<protein>
    <submittedName>
        <fullName evidence="1">Uncharacterized protein</fullName>
    </submittedName>
</protein>
<evidence type="ECO:0000313" key="1">
    <source>
        <dbReference type="EMBL" id="RDU67843.1"/>
    </source>
</evidence>
<reference evidence="1 2" key="1">
    <citation type="submission" date="2018-04" db="EMBL/GenBank/DDBJ databases">
        <title>Novel Campyloabacter and Helicobacter Species and Strains.</title>
        <authorList>
            <person name="Mannion A.J."/>
            <person name="Shen Z."/>
            <person name="Fox J.G."/>
        </authorList>
    </citation>
    <scope>NUCLEOTIDE SEQUENCE [LARGE SCALE GENOMIC DNA]</scope>
    <source>
        <strain evidence="1 2">MIT 12-6600</strain>
    </source>
</reference>
<gene>
    <name evidence="1" type="ORF">CQA54_02655</name>
</gene>
<evidence type="ECO:0000313" key="2">
    <source>
        <dbReference type="Proteomes" id="UP000256514"/>
    </source>
</evidence>
<organism evidence="1 2">
    <name type="scientific">Helicobacter equorum</name>
    <dbReference type="NCBI Taxonomy" id="361872"/>
    <lineage>
        <taxon>Bacteria</taxon>
        <taxon>Pseudomonadati</taxon>
        <taxon>Campylobacterota</taxon>
        <taxon>Epsilonproteobacteria</taxon>
        <taxon>Campylobacterales</taxon>
        <taxon>Helicobacteraceae</taxon>
        <taxon>Helicobacter</taxon>
    </lineage>
</organism>
<dbReference type="AlphaFoldDB" id="A0A3D8IRW4"/>
<dbReference type="EMBL" id="NXLT01000002">
    <property type="protein sequence ID" value="RDU67843.1"/>
    <property type="molecule type" value="Genomic_DNA"/>
</dbReference>
<proteinExistence type="predicted"/>